<feature type="domain" description="Succinylglutamate desuccinylase/Aspartoacylase catalytic" evidence="7">
    <location>
        <begin position="54"/>
        <end position="244"/>
    </location>
</feature>
<organism evidence="8 9">
    <name type="scientific">Vibrio aestuarianus</name>
    <dbReference type="NCBI Taxonomy" id="28171"/>
    <lineage>
        <taxon>Bacteria</taxon>
        <taxon>Pseudomonadati</taxon>
        <taxon>Pseudomonadota</taxon>
        <taxon>Gammaproteobacteria</taxon>
        <taxon>Vibrionales</taxon>
        <taxon>Vibrionaceae</taxon>
        <taxon>Vibrio</taxon>
    </lineage>
</organism>
<dbReference type="Pfam" id="PF24827">
    <property type="entry name" value="AstE_AspA_cat"/>
    <property type="match status" value="1"/>
</dbReference>
<dbReference type="Pfam" id="PF04952">
    <property type="entry name" value="AstE_AspA_hybrid"/>
    <property type="match status" value="1"/>
</dbReference>
<evidence type="ECO:0000313" key="8">
    <source>
        <dbReference type="EMBL" id="MDE1346174.1"/>
    </source>
</evidence>
<keyword evidence="4 5" id="KW-0862">Zinc</keyword>
<feature type="binding site" evidence="5">
    <location>
        <position position="66"/>
    </location>
    <ligand>
        <name>Zn(2+)</name>
        <dbReference type="ChEBI" id="CHEBI:29105"/>
    </ligand>
</feature>
<dbReference type="GO" id="GO:0016788">
    <property type="term" value="F:hydrolase activity, acting on ester bonds"/>
    <property type="evidence" value="ECO:0007669"/>
    <property type="project" value="UniProtKB-UniRule"/>
</dbReference>
<dbReference type="PIRSF" id="PIRSF017020">
    <property type="entry name" value="AstE"/>
    <property type="match status" value="1"/>
</dbReference>
<comment type="function">
    <text evidence="5">Transforms N(2)-succinylglutamate into succinate and glutamate.</text>
</comment>
<comment type="caution">
    <text evidence="8">The sequence shown here is derived from an EMBL/GenBank/DDBJ whole genome shotgun (WGS) entry which is preliminary data.</text>
</comment>
<reference evidence="8" key="1">
    <citation type="submission" date="2022-02" db="EMBL/GenBank/DDBJ databases">
        <title>Emergence and expansion in Europe of a Vibrio aestuarianus clonal complex pathogenic for oysters.</title>
        <authorList>
            <person name="Mesnil A."/>
            <person name="Travers M.-A."/>
        </authorList>
    </citation>
    <scope>NUCLEOTIDE SEQUENCE</scope>
    <source>
        <strain evidence="8">19_064_15T1</strain>
    </source>
</reference>
<proteinExistence type="inferred from homology"/>
<accession>A0A9X4F8K9</accession>
<feature type="binding site" evidence="5">
    <location>
        <position position="155"/>
    </location>
    <ligand>
        <name>Zn(2+)</name>
        <dbReference type="ChEBI" id="CHEBI:29105"/>
    </ligand>
</feature>
<feature type="domain" description="AstE/AspA barrel-sandwich hybrid" evidence="6">
    <location>
        <begin position="257"/>
        <end position="329"/>
    </location>
</feature>
<keyword evidence="2 5" id="KW-0479">Metal-binding</keyword>
<evidence type="ECO:0000259" key="7">
    <source>
        <dbReference type="Pfam" id="PF24827"/>
    </source>
</evidence>
<dbReference type="Gene3D" id="3.40.630.10">
    <property type="entry name" value="Zn peptidases"/>
    <property type="match status" value="1"/>
</dbReference>
<evidence type="ECO:0000259" key="6">
    <source>
        <dbReference type="Pfam" id="PF04952"/>
    </source>
</evidence>
<dbReference type="CDD" id="cd03855">
    <property type="entry name" value="M14_ASTE"/>
    <property type="match status" value="1"/>
</dbReference>
<keyword evidence="3 5" id="KW-0378">Hydrolase</keyword>
<dbReference type="GO" id="GO:0019544">
    <property type="term" value="P:L-arginine catabolic process to L-glutamate"/>
    <property type="evidence" value="ECO:0007669"/>
    <property type="project" value="UniProtKB-UniRule"/>
</dbReference>
<comment type="cofactor">
    <cofactor evidence="5">
        <name>Zn(2+)</name>
        <dbReference type="ChEBI" id="CHEBI:29105"/>
    </cofactor>
    <text evidence="5">Binds 1 zinc ion per subunit.</text>
</comment>
<comment type="similarity">
    <text evidence="5">Belongs to the AspA/AstE family. Succinylglutamate desuccinylase subfamily.</text>
</comment>
<protein>
    <recommendedName>
        <fullName evidence="5">Succinylglutamate desuccinylase</fullName>
        <ecNumber evidence="5">3.5.1.96</ecNumber>
    </recommendedName>
</protein>
<comment type="pathway">
    <text evidence="5">Amino-acid degradation; L-arginine degradation via AST pathway; L-glutamate and succinate from L-arginine: step 5/5.</text>
</comment>
<feature type="active site" evidence="5">
    <location>
        <position position="219"/>
    </location>
</feature>
<evidence type="ECO:0000256" key="1">
    <source>
        <dbReference type="ARBA" id="ARBA00022503"/>
    </source>
</evidence>
<dbReference type="SUPFAM" id="SSF53187">
    <property type="entry name" value="Zn-dependent exopeptidases"/>
    <property type="match status" value="1"/>
</dbReference>
<dbReference type="Proteomes" id="UP001140978">
    <property type="component" value="Unassembled WGS sequence"/>
</dbReference>
<keyword evidence="1 5" id="KW-0056">Arginine metabolism</keyword>
<dbReference type="NCBIfam" id="NF003706">
    <property type="entry name" value="PRK05324.1"/>
    <property type="match status" value="1"/>
</dbReference>
<sequence>MTKSLFRQSFLADSLDLGQEMASGEIKTTAGITLKVLQRGVLEVIPVNYSANSKNIIISCGIHGDETAPMELVNKLVDDILSGFQAIKHRCLFIIAHPQATNQHTRFVQENLNRLFDNKAGNPTLERDIARNLKQLVGHFYENTTEVSRWHLDLHCAIRLSKHYSFAVSPKSRHPVRSHALMSFIDSAHVEAVLLSNSPSSTFSWYSAEHFAAQALTLELGQVARIGENNLKRLVAFDLAMRDLVSAEIPEHLPKKAVMYRVSRTIVRMHQDFDFMFDDSVENFTAFKHGEVFGHDGDKPLMAKNEGEAVVFPNRKVAIGQRAALMVCKVATRYEDGQLVYD</sequence>
<name>A0A9X4F8K9_9VIBR</name>
<dbReference type="EMBL" id="JAKNAX010000013">
    <property type="protein sequence ID" value="MDE1346174.1"/>
    <property type="molecule type" value="Genomic_DNA"/>
</dbReference>
<dbReference type="PANTHER" id="PTHR15162:SF7">
    <property type="entry name" value="SUCCINYLGLUTAMATE DESUCCINYLASE"/>
    <property type="match status" value="1"/>
</dbReference>
<dbReference type="HAMAP" id="MF_00767">
    <property type="entry name" value="Arg_catab_AstE"/>
    <property type="match status" value="1"/>
</dbReference>
<evidence type="ECO:0000256" key="4">
    <source>
        <dbReference type="ARBA" id="ARBA00022833"/>
    </source>
</evidence>
<evidence type="ECO:0000256" key="2">
    <source>
        <dbReference type="ARBA" id="ARBA00022723"/>
    </source>
</evidence>
<dbReference type="GO" id="GO:0008270">
    <property type="term" value="F:zinc ion binding"/>
    <property type="evidence" value="ECO:0007669"/>
    <property type="project" value="UniProtKB-UniRule"/>
</dbReference>
<dbReference type="InterPro" id="IPR007036">
    <property type="entry name" value="Aste_AspA_hybrid_dom"/>
</dbReference>
<evidence type="ECO:0000256" key="3">
    <source>
        <dbReference type="ARBA" id="ARBA00022801"/>
    </source>
</evidence>
<feature type="binding site" evidence="5">
    <location>
        <position position="63"/>
    </location>
    <ligand>
        <name>Zn(2+)</name>
        <dbReference type="ChEBI" id="CHEBI:29105"/>
    </ligand>
</feature>
<dbReference type="EC" id="3.5.1.96" evidence="5"/>
<dbReference type="InterPro" id="IPR055438">
    <property type="entry name" value="AstE_AspA_cat"/>
</dbReference>
<dbReference type="GO" id="GO:0009017">
    <property type="term" value="F:succinylglutamate desuccinylase activity"/>
    <property type="evidence" value="ECO:0007669"/>
    <property type="project" value="UniProtKB-EC"/>
</dbReference>
<evidence type="ECO:0000313" key="9">
    <source>
        <dbReference type="Proteomes" id="UP001140978"/>
    </source>
</evidence>
<dbReference type="InterPro" id="IPR016681">
    <property type="entry name" value="SuccinylGlu_desuccinylase"/>
</dbReference>
<comment type="catalytic activity">
    <reaction evidence="5">
        <text>N-succinyl-L-glutamate + H2O = L-glutamate + succinate</text>
        <dbReference type="Rhea" id="RHEA:15169"/>
        <dbReference type="ChEBI" id="CHEBI:15377"/>
        <dbReference type="ChEBI" id="CHEBI:29985"/>
        <dbReference type="ChEBI" id="CHEBI:30031"/>
        <dbReference type="ChEBI" id="CHEBI:58763"/>
        <dbReference type="EC" id="3.5.1.96"/>
    </reaction>
</comment>
<dbReference type="GO" id="GO:0019545">
    <property type="term" value="P:L-arginine catabolic process to succinate"/>
    <property type="evidence" value="ECO:0007669"/>
    <property type="project" value="UniProtKB-UniRule"/>
</dbReference>
<dbReference type="InterPro" id="IPR050178">
    <property type="entry name" value="AspA/AstE_fam"/>
</dbReference>
<dbReference type="AlphaFoldDB" id="A0A9X4F8K9"/>
<dbReference type="RefSeq" id="WP_274676007.1">
    <property type="nucleotide sequence ID" value="NZ_JAKNAX010000013.1"/>
</dbReference>
<gene>
    <name evidence="5" type="primary">astE</name>
    <name evidence="8" type="ORF">L9X51_06990</name>
</gene>
<evidence type="ECO:0000256" key="5">
    <source>
        <dbReference type="HAMAP-Rule" id="MF_00767"/>
    </source>
</evidence>
<dbReference type="PANTHER" id="PTHR15162">
    <property type="entry name" value="ASPARTOACYLASE"/>
    <property type="match status" value="1"/>
</dbReference>